<name>A0A5C3QMB0_9AGAR</name>
<dbReference type="PRINTS" id="PR00463">
    <property type="entry name" value="EP450I"/>
</dbReference>
<keyword evidence="8" id="KW-1133">Transmembrane helix</keyword>
<dbReference type="GO" id="GO:0005506">
    <property type="term" value="F:iron ion binding"/>
    <property type="evidence" value="ECO:0007669"/>
    <property type="project" value="InterPro"/>
</dbReference>
<dbReference type="SUPFAM" id="SSF48264">
    <property type="entry name" value="Cytochrome P450"/>
    <property type="match status" value="1"/>
</dbReference>
<evidence type="ECO:0000256" key="7">
    <source>
        <dbReference type="ARBA" id="ARBA00022723"/>
    </source>
</evidence>
<evidence type="ECO:0000256" key="3">
    <source>
        <dbReference type="ARBA" id="ARBA00004721"/>
    </source>
</evidence>
<dbReference type="InterPro" id="IPR017972">
    <property type="entry name" value="Cyt_P450_CS"/>
</dbReference>
<organism evidence="15 16">
    <name type="scientific">Pterulicium gracile</name>
    <dbReference type="NCBI Taxonomy" id="1884261"/>
    <lineage>
        <taxon>Eukaryota</taxon>
        <taxon>Fungi</taxon>
        <taxon>Dikarya</taxon>
        <taxon>Basidiomycota</taxon>
        <taxon>Agaricomycotina</taxon>
        <taxon>Agaricomycetes</taxon>
        <taxon>Agaricomycetidae</taxon>
        <taxon>Agaricales</taxon>
        <taxon>Pleurotineae</taxon>
        <taxon>Pterulaceae</taxon>
        <taxon>Pterulicium</taxon>
    </lineage>
</organism>
<dbReference type="AlphaFoldDB" id="A0A5C3QMB0"/>
<dbReference type="PANTHER" id="PTHR24305:SF166">
    <property type="entry name" value="CYTOCHROME P450 12A4, MITOCHONDRIAL-RELATED"/>
    <property type="match status" value="1"/>
</dbReference>
<evidence type="ECO:0000256" key="8">
    <source>
        <dbReference type="ARBA" id="ARBA00022989"/>
    </source>
</evidence>
<evidence type="ECO:0000256" key="9">
    <source>
        <dbReference type="ARBA" id="ARBA00023002"/>
    </source>
</evidence>
<proteinExistence type="inferred from homology"/>
<dbReference type="Gene3D" id="1.10.630.10">
    <property type="entry name" value="Cytochrome P450"/>
    <property type="match status" value="1"/>
</dbReference>
<evidence type="ECO:0000256" key="12">
    <source>
        <dbReference type="ARBA" id="ARBA00023136"/>
    </source>
</evidence>
<protein>
    <submittedName>
        <fullName evidence="15">Cytochrome P450</fullName>
    </submittedName>
</protein>
<evidence type="ECO:0000313" key="16">
    <source>
        <dbReference type="Proteomes" id="UP000305067"/>
    </source>
</evidence>
<dbReference type="EMBL" id="ML178833">
    <property type="protein sequence ID" value="TFK99503.1"/>
    <property type="molecule type" value="Genomic_DNA"/>
</dbReference>
<evidence type="ECO:0000256" key="2">
    <source>
        <dbReference type="ARBA" id="ARBA00004370"/>
    </source>
</evidence>
<reference evidence="15 16" key="1">
    <citation type="journal article" date="2019" name="Nat. Ecol. Evol.">
        <title>Megaphylogeny resolves global patterns of mushroom evolution.</title>
        <authorList>
            <person name="Varga T."/>
            <person name="Krizsan K."/>
            <person name="Foldi C."/>
            <person name="Dima B."/>
            <person name="Sanchez-Garcia M."/>
            <person name="Sanchez-Ramirez S."/>
            <person name="Szollosi G.J."/>
            <person name="Szarkandi J.G."/>
            <person name="Papp V."/>
            <person name="Albert L."/>
            <person name="Andreopoulos W."/>
            <person name="Angelini C."/>
            <person name="Antonin V."/>
            <person name="Barry K.W."/>
            <person name="Bougher N.L."/>
            <person name="Buchanan P."/>
            <person name="Buyck B."/>
            <person name="Bense V."/>
            <person name="Catcheside P."/>
            <person name="Chovatia M."/>
            <person name="Cooper J."/>
            <person name="Damon W."/>
            <person name="Desjardin D."/>
            <person name="Finy P."/>
            <person name="Geml J."/>
            <person name="Haridas S."/>
            <person name="Hughes K."/>
            <person name="Justo A."/>
            <person name="Karasinski D."/>
            <person name="Kautmanova I."/>
            <person name="Kiss B."/>
            <person name="Kocsube S."/>
            <person name="Kotiranta H."/>
            <person name="LaButti K.M."/>
            <person name="Lechner B.E."/>
            <person name="Liimatainen K."/>
            <person name="Lipzen A."/>
            <person name="Lukacs Z."/>
            <person name="Mihaltcheva S."/>
            <person name="Morgado L.N."/>
            <person name="Niskanen T."/>
            <person name="Noordeloos M.E."/>
            <person name="Ohm R.A."/>
            <person name="Ortiz-Santana B."/>
            <person name="Ovrebo C."/>
            <person name="Racz N."/>
            <person name="Riley R."/>
            <person name="Savchenko A."/>
            <person name="Shiryaev A."/>
            <person name="Soop K."/>
            <person name="Spirin V."/>
            <person name="Szebenyi C."/>
            <person name="Tomsovsky M."/>
            <person name="Tulloss R.E."/>
            <person name="Uehling J."/>
            <person name="Grigoriev I.V."/>
            <person name="Vagvolgyi C."/>
            <person name="Papp T."/>
            <person name="Martin F.M."/>
            <person name="Miettinen O."/>
            <person name="Hibbett D.S."/>
            <person name="Nagy L.G."/>
        </authorList>
    </citation>
    <scope>NUCLEOTIDE SEQUENCE [LARGE SCALE GENOMIC DNA]</scope>
    <source>
        <strain evidence="15 16">CBS 309.79</strain>
    </source>
</reference>
<evidence type="ECO:0000313" key="15">
    <source>
        <dbReference type="EMBL" id="TFK99503.1"/>
    </source>
</evidence>
<keyword evidence="5 13" id="KW-0349">Heme</keyword>
<keyword evidence="6" id="KW-0812">Transmembrane</keyword>
<sequence length="512" mass="57917">MIVELLVLVLGLWLYSRLKFVRQMRAIAKLPGLRQGTDLLSFPGNLWNLYLPWTRRFTLYKENGNDTISLVPYFAGRPAVYTSNMDVARQVIGGSHRCDFLKPEEFSQTLLVWGVNLVAADGDTWRTHRKVMGPAFSNSLYEMVWEKTAEIYKDIVHSEGWANRDVVETPVIQDVTFKLALLVLANCGFGFPFSWSSPPTTANGEMSVLEALSEMLKHQLVLMIPKKLWNLPFKALQSAKKSHDLIYAFMQEKVKERQAEIKQDGGFGTKTDAFSLLVRANSQGEKTQLDENELISNIYVLLFAGHETTAHTLAATLAYMCIYPKIQEEVFQQIQSVAGTGTDPIFADQAKLDKVMAIFYEAGRLFPAGWVMIRQAVKDTILEVPNPIGEEGTTSLPLPEGTNVIVDMIGTQINDRYFEEPEKFKPERWYGLAPSDFEKVTTFSVGPRACLGRKFAETEAVCFLTYLMRDYRVEALLSPGETLHGWRERVLDANIMVTLGVKDVPLKFIRRT</sequence>
<comment type="pathway">
    <text evidence="3">Secondary metabolite biosynthesis; terpenoid biosynthesis.</text>
</comment>
<evidence type="ECO:0000256" key="11">
    <source>
        <dbReference type="ARBA" id="ARBA00023033"/>
    </source>
</evidence>
<dbReference type="PRINTS" id="PR00385">
    <property type="entry name" value="P450"/>
</dbReference>
<dbReference type="STRING" id="1884261.A0A5C3QMB0"/>
<feature type="binding site" description="axial binding residue" evidence="13">
    <location>
        <position position="450"/>
    </location>
    <ligand>
        <name>heme</name>
        <dbReference type="ChEBI" id="CHEBI:30413"/>
    </ligand>
    <ligandPart>
        <name>Fe</name>
        <dbReference type="ChEBI" id="CHEBI:18248"/>
    </ligandPart>
</feature>
<comment type="subcellular location">
    <subcellularLocation>
        <location evidence="2">Membrane</location>
    </subcellularLocation>
</comment>
<dbReference type="OrthoDB" id="1470350at2759"/>
<dbReference type="InterPro" id="IPR001128">
    <property type="entry name" value="Cyt_P450"/>
</dbReference>
<comment type="cofactor">
    <cofactor evidence="1 13">
        <name>heme</name>
        <dbReference type="ChEBI" id="CHEBI:30413"/>
    </cofactor>
</comment>
<evidence type="ECO:0000256" key="6">
    <source>
        <dbReference type="ARBA" id="ARBA00022692"/>
    </source>
</evidence>
<keyword evidence="12" id="KW-0472">Membrane</keyword>
<keyword evidence="16" id="KW-1185">Reference proteome</keyword>
<evidence type="ECO:0000256" key="4">
    <source>
        <dbReference type="ARBA" id="ARBA00010617"/>
    </source>
</evidence>
<keyword evidence="11 14" id="KW-0503">Monooxygenase</keyword>
<dbReference type="PROSITE" id="PS00086">
    <property type="entry name" value="CYTOCHROME_P450"/>
    <property type="match status" value="1"/>
</dbReference>
<gene>
    <name evidence="15" type="ORF">BDV98DRAFT_532583</name>
</gene>
<evidence type="ECO:0000256" key="14">
    <source>
        <dbReference type="RuleBase" id="RU000461"/>
    </source>
</evidence>
<evidence type="ECO:0000256" key="5">
    <source>
        <dbReference type="ARBA" id="ARBA00022617"/>
    </source>
</evidence>
<dbReference type="InterPro" id="IPR002401">
    <property type="entry name" value="Cyt_P450_E_grp-I"/>
</dbReference>
<evidence type="ECO:0000256" key="1">
    <source>
        <dbReference type="ARBA" id="ARBA00001971"/>
    </source>
</evidence>
<dbReference type="GO" id="GO:0016705">
    <property type="term" value="F:oxidoreductase activity, acting on paired donors, with incorporation or reduction of molecular oxygen"/>
    <property type="evidence" value="ECO:0007669"/>
    <property type="project" value="InterPro"/>
</dbReference>
<comment type="similarity">
    <text evidence="4 14">Belongs to the cytochrome P450 family.</text>
</comment>
<dbReference type="PANTHER" id="PTHR24305">
    <property type="entry name" value="CYTOCHROME P450"/>
    <property type="match status" value="1"/>
</dbReference>
<evidence type="ECO:0000256" key="13">
    <source>
        <dbReference type="PIRSR" id="PIRSR602401-1"/>
    </source>
</evidence>
<keyword evidence="7 13" id="KW-0479">Metal-binding</keyword>
<dbReference type="Proteomes" id="UP000305067">
    <property type="component" value="Unassembled WGS sequence"/>
</dbReference>
<keyword evidence="9 14" id="KW-0560">Oxidoreductase</keyword>
<evidence type="ECO:0000256" key="10">
    <source>
        <dbReference type="ARBA" id="ARBA00023004"/>
    </source>
</evidence>
<dbReference type="GO" id="GO:0004497">
    <property type="term" value="F:monooxygenase activity"/>
    <property type="evidence" value="ECO:0007669"/>
    <property type="project" value="UniProtKB-KW"/>
</dbReference>
<dbReference type="Pfam" id="PF00067">
    <property type="entry name" value="p450"/>
    <property type="match status" value="1"/>
</dbReference>
<dbReference type="InterPro" id="IPR050121">
    <property type="entry name" value="Cytochrome_P450_monoxygenase"/>
</dbReference>
<dbReference type="InterPro" id="IPR036396">
    <property type="entry name" value="Cyt_P450_sf"/>
</dbReference>
<keyword evidence="10 13" id="KW-0408">Iron</keyword>
<dbReference type="GO" id="GO:0016020">
    <property type="term" value="C:membrane"/>
    <property type="evidence" value="ECO:0007669"/>
    <property type="project" value="UniProtKB-SubCell"/>
</dbReference>
<accession>A0A5C3QMB0</accession>
<dbReference type="GO" id="GO:0020037">
    <property type="term" value="F:heme binding"/>
    <property type="evidence" value="ECO:0007669"/>
    <property type="project" value="InterPro"/>
</dbReference>